<proteinExistence type="predicted"/>
<sequence>MGKSDGYDKNAPCPLGTGTRLITVGGELVAVAHRIKPTGYKAPNAYGNRVAFDGTTTSGHEQAKVRVVGSGVGPKKKLMPYHPLASRNRPKSQTDNATSGRFTMPKGSVEAYRNASQVNLTDGHPDSGRAGSWRTTNQEYSDKSATTGVVGLANQGIFAEAAILTHKKQRK</sequence>
<accession>A0A7R9TGP5</accession>
<protein>
    <submittedName>
        <fullName evidence="2">Uncharacterized protein</fullName>
    </submittedName>
</protein>
<feature type="compositionally biased region" description="Polar residues" evidence="1">
    <location>
        <begin position="91"/>
        <end position="101"/>
    </location>
</feature>
<feature type="region of interest" description="Disordered" evidence="1">
    <location>
        <begin position="72"/>
        <end position="104"/>
    </location>
</feature>
<dbReference type="AlphaFoldDB" id="A0A7R9TGP5"/>
<dbReference type="EMBL" id="HBDY01006003">
    <property type="protein sequence ID" value="CAD8235066.1"/>
    <property type="molecule type" value="Transcribed_RNA"/>
</dbReference>
<evidence type="ECO:0000313" key="2">
    <source>
        <dbReference type="EMBL" id="CAD8235066.1"/>
    </source>
</evidence>
<gene>
    <name evidence="2" type="ORF">MPUS1402_LOCUS4531</name>
</gene>
<reference evidence="2" key="1">
    <citation type="submission" date="2021-01" db="EMBL/GenBank/DDBJ databases">
        <authorList>
            <person name="Corre E."/>
            <person name="Pelletier E."/>
            <person name="Niang G."/>
            <person name="Scheremetjew M."/>
            <person name="Finn R."/>
            <person name="Kale V."/>
            <person name="Holt S."/>
            <person name="Cochrane G."/>
            <person name="Meng A."/>
            <person name="Brown T."/>
            <person name="Cohen L."/>
        </authorList>
    </citation>
    <scope>NUCLEOTIDE SEQUENCE</scope>
    <source>
        <strain evidence="2">RCC1614</strain>
    </source>
</reference>
<organism evidence="2">
    <name type="scientific">Micromonas pusilla</name>
    <name type="common">Picoplanktonic green alga</name>
    <name type="synonym">Chromulina pusilla</name>
    <dbReference type="NCBI Taxonomy" id="38833"/>
    <lineage>
        <taxon>Eukaryota</taxon>
        <taxon>Viridiplantae</taxon>
        <taxon>Chlorophyta</taxon>
        <taxon>Mamiellophyceae</taxon>
        <taxon>Mamiellales</taxon>
        <taxon>Mamiellaceae</taxon>
        <taxon>Micromonas</taxon>
    </lineage>
</organism>
<name>A0A7R9TGP5_MICPS</name>
<feature type="region of interest" description="Disordered" evidence="1">
    <location>
        <begin position="117"/>
        <end position="140"/>
    </location>
</feature>
<evidence type="ECO:0000256" key="1">
    <source>
        <dbReference type="SAM" id="MobiDB-lite"/>
    </source>
</evidence>